<dbReference type="InterPro" id="IPR000014">
    <property type="entry name" value="PAS"/>
</dbReference>
<dbReference type="SUPFAM" id="SSF52172">
    <property type="entry name" value="CheY-like"/>
    <property type="match status" value="2"/>
</dbReference>
<evidence type="ECO:0000256" key="5">
    <source>
        <dbReference type="ARBA" id="ARBA00022643"/>
    </source>
</evidence>
<evidence type="ECO:0000313" key="16">
    <source>
        <dbReference type="Proteomes" id="UP000481421"/>
    </source>
</evidence>
<dbReference type="PANTHER" id="PTHR41523">
    <property type="entry name" value="TWO-COMPONENT SYSTEM SENSOR PROTEIN"/>
    <property type="match status" value="1"/>
</dbReference>
<dbReference type="InterPro" id="IPR036890">
    <property type="entry name" value="HATPase_C_sf"/>
</dbReference>
<keyword evidence="8" id="KW-0547">Nucleotide-binding</keyword>
<evidence type="ECO:0000313" key="15">
    <source>
        <dbReference type="EMBL" id="NEX45590.1"/>
    </source>
</evidence>
<dbReference type="Gene3D" id="3.30.565.10">
    <property type="entry name" value="Histidine kinase-like ATPase, C-terminal domain"/>
    <property type="match status" value="1"/>
</dbReference>
<feature type="domain" description="Response regulatory" evidence="13">
    <location>
        <begin position="492"/>
        <end position="602"/>
    </location>
</feature>
<dbReference type="SMART" id="SM00911">
    <property type="entry name" value="HWE_HK"/>
    <property type="match status" value="1"/>
</dbReference>
<sequence>MPDRAIRFLLVDDIQENLVALEALLRRDGLEIHKAHSAAEALEMMLVNDYALALLDVHMPDTDGYELAELMRGAERTRRLPIIFVTAADIDETRRFRGYEAGAVDFIFKPIDPVILKSKCEVFFQLGQQARDLARQRDEMRAIAQHRDQAMARLKAHADNSPLATIELDCGLVLRAWSQGAERIFGHRARDMLGRPVGETGWLGAETIDALRAWIAADSGPDAAPRYTMEAVAFSADGREIACEFHGSSLREADSQHMSLTLQVLDITERRQAEEMRSLLIGELNHRIKNTLANVQAIARQTLRQSAGLEDFDRSFSGRLQALARAHSILSDATWSSAPLDGLIDDQVQAGTLVGDRLHRSGPQVQISPENMLRLALTLHELGTNAQKYGAFSVPGGEVLLSWRHEGAGLVLHWQERGGPAVSPPTRKGFGHTLIDASAGGDEGSVEVDWQPRGVAWTIRLAHGVTAAEGAGPVQKPAAVAAVSEDALIGRRVLLIEDEPLVALDLSCELEDVGAEVVAVARTLKDALIAAENQSIDLALLDGNLGGEKVDGVAEILTKRGIPFCFVSGYGPEHLPVDFQSVPMVQKPVDPAKLRAVLEKMVADLPLVQSRAAQAMAV</sequence>
<dbReference type="PROSITE" id="PS50113">
    <property type="entry name" value="PAC"/>
    <property type="match status" value="1"/>
</dbReference>
<keyword evidence="10" id="KW-0067">ATP-binding</keyword>
<proteinExistence type="predicted"/>
<evidence type="ECO:0000259" key="14">
    <source>
        <dbReference type="PROSITE" id="PS50113"/>
    </source>
</evidence>
<dbReference type="EC" id="2.7.13.3" evidence="2"/>
<dbReference type="Pfam" id="PF08448">
    <property type="entry name" value="PAS_4"/>
    <property type="match status" value="1"/>
</dbReference>
<feature type="domain" description="Response regulatory" evidence="13">
    <location>
        <begin position="7"/>
        <end position="124"/>
    </location>
</feature>
<dbReference type="GO" id="GO:0004673">
    <property type="term" value="F:protein histidine kinase activity"/>
    <property type="evidence" value="ECO:0007669"/>
    <property type="project" value="UniProtKB-EC"/>
</dbReference>
<keyword evidence="7" id="KW-0677">Repeat</keyword>
<feature type="domain" description="PAC" evidence="14">
    <location>
        <begin position="227"/>
        <end position="279"/>
    </location>
</feature>
<keyword evidence="11" id="KW-0843">Virulence</keyword>
<evidence type="ECO:0000256" key="4">
    <source>
        <dbReference type="ARBA" id="ARBA00022630"/>
    </source>
</evidence>
<dbReference type="GO" id="GO:0005524">
    <property type="term" value="F:ATP binding"/>
    <property type="evidence" value="ECO:0007669"/>
    <property type="project" value="UniProtKB-KW"/>
</dbReference>
<dbReference type="GO" id="GO:0000160">
    <property type="term" value="P:phosphorelay signal transduction system"/>
    <property type="evidence" value="ECO:0007669"/>
    <property type="project" value="InterPro"/>
</dbReference>
<evidence type="ECO:0000256" key="3">
    <source>
        <dbReference type="ARBA" id="ARBA00022553"/>
    </source>
</evidence>
<dbReference type="PROSITE" id="PS50110">
    <property type="entry name" value="RESPONSE_REGULATORY"/>
    <property type="match status" value="2"/>
</dbReference>
<organism evidence="15 16">
    <name type="scientific">Pseudotabrizicola algicola</name>
    <dbReference type="NCBI Taxonomy" id="2709381"/>
    <lineage>
        <taxon>Bacteria</taxon>
        <taxon>Pseudomonadati</taxon>
        <taxon>Pseudomonadota</taxon>
        <taxon>Alphaproteobacteria</taxon>
        <taxon>Rhodobacterales</taxon>
        <taxon>Paracoccaceae</taxon>
        <taxon>Pseudotabrizicola</taxon>
    </lineage>
</organism>
<dbReference type="InterPro" id="IPR011102">
    <property type="entry name" value="Sig_transdc_His_kinase_HWE"/>
</dbReference>
<name>A0A6B3RHX7_9RHOB</name>
<comment type="catalytic activity">
    <reaction evidence="1">
        <text>ATP + protein L-histidine = ADP + protein N-phospho-L-histidine.</text>
        <dbReference type="EC" id="2.7.13.3"/>
    </reaction>
</comment>
<evidence type="ECO:0000256" key="6">
    <source>
        <dbReference type="ARBA" id="ARBA00022679"/>
    </source>
</evidence>
<reference evidence="15 16" key="1">
    <citation type="submission" date="2020-02" db="EMBL/GenBank/DDBJ databases">
        <title>Rhodobacter algicola sp. nov., isolated from microalga culture.</title>
        <authorList>
            <person name="Park C.-Y."/>
        </authorList>
    </citation>
    <scope>NUCLEOTIDE SEQUENCE [LARGE SCALE GENOMIC DNA]</scope>
    <source>
        <strain evidence="15 16">ETT8</strain>
    </source>
</reference>
<dbReference type="InterPro" id="IPR001789">
    <property type="entry name" value="Sig_transdc_resp-reg_receiver"/>
</dbReference>
<dbReference type="SMART" id="SM00448">
    <property type="entry name" value="REC"/>
    <property type="match status" value="2"/>
</dbReference>
<dbReference type="InterPro" id="IPR035965">
    <property type="entry name" value="PAS-like_dom_sf"/>
</dbReference>
<accession>A0A6B3RHX7</accession>
<comment type="caution">
    <text evidence="15">The sequence shown here is derived from an EMBL/GenBank/DDBJ whole genome shotgun (WGS) entry which is preliminary data.</text>
</comment>
<evidence type="ECO:0000256" key="10">
    <source>
        <dbReference type="ARBA" id="ARBA00022840"/>
    </source>
</evidence>
<evidence type="ECO:0000259" key="13">
    <source>
        <dbReference type="PROSITE" id="PS50110"/>
    </source>
</evidence>
<dbReference type="AlphaFoldDB" id="A0A6B3RHX7"/>
<evidence type="ECO:0000256" key="2">
    <source>
        <dbReference type="ARBA" id="ARBA00012438"/>
    </source>
</evidence>
<feature type="modified residue" description="4-aspartylphosphate" evidence="12">
    <location>
        <position position="56"/>
    </location>
</feature>
<dbReference type="InterPro" id="IPR000700">
    <property type="entry name" value="PAS-assoc_C"/>
</dbReference>
<evidence type="ECO:0000256" key="8">
    <source>
        <dbReference type="ARBA" id="ARBA00022741"/>
    </source>
</evidence>
<dbReference type="EMBL" id="JAAIKE010000001">
    <property type="protein sequence ID" value="NEX45590.1"/>
    <property type="molecule type" value="Genomic_DNA"/>
</dbReference>
<evidence type="ECO:0000256" key="11">
    <source>
        <dbReference type="ARBA" id="ARBA00023026"/>
    </source>
</evidence>
<dbReference type="Pfam" id="PF00072">
    <property type="entry name" value="Response_reg"/>
    <property type="match status" value="1"/>
</dbReference>
<dbReference type="Gene3D" id="3.30.450.20">
    <property type="entry name" value="PAS domain"/>
    <property type="match status" value="1"/>
</dbReference>
<keyword evidence="4" id="KW-0285">Flavoprotein</keyword>
<dbReference type="Proteomes" id="UP000481421">
    <property type="component" value="Unassembled WGS sequence"/>
</dbReference>
<evidence type="ECO:0000256" key="12">
    <source>
        <dbReference type="PROSITE-ProRule" id="PRU00169"/>
    </source>
</evidence>
<dbReference type="NCBIfam" id="TIGR00229">
    <property type="entry name" value="sensory_box"/>
    <property type="match status" value="1"/>
</dbReference>
<keyword evidence="9" id="KW-0418">Kinase</keyword>
<dbReference type="Pfam" id="PF07536">
    <property type="entry name" value="HWE_HK"/>
    <property type="match status" value="1"/>
</dbReference>
<gene>
    <name evidence="15" type="ORF">G3572_05195</name>
</gene>
<keyword evidence="6" id="KW-0808">Transferase</keyword>
<evidence type="ECO:0000256" key="7">
    <source>
        <dbReference type="ARBA" id="ARBA00022737"/>
    </source>
</evidence>
<dbReference type="InterPro" id="IPR011006">
    <property type="entry name" value="CheY-like_superfamily"/>
</dbReference>
<dbReference type="PANTHER" id="PTHR41523:SF8">
    <property type="entry name" value="ETHYLENE RESPONSE SENSOR PROTEIN"/>
    <property type="match status" value="1"/>
</dbReference>
<evidence type="ECO:0000256" key="1">
    <source>
        <dbReference type="ARBA" id="ARBA00000085"/>
    </source>
</evidence>
<dbReference type="RefSeq" id="WP_164609567.1">
    <property type="nucleotide sequence ID" value="NZ_JAAIKE010000001.1"/>
</dbReference>
<protein>
    <recommendedName>
        <fullName evidence="2">histidine kinase</fullName>
        <ecNumber evidence="2">2.7.13.3</ecNumber>
    </recommendedName>
</protein>
<keyword evidence="5" id="KW-0288">FMN</keyword>
<evidence type="ECO:0000256" key="9">
    <source>
        <dbReference type="ARBA" id="ARBA00022777"/>
    </source>
</evidence>
<dbReference type="InterPro" id="IPR013656">
    <property type="entry name" value="PAS_4"/>
</dbReference>
<feature type="modified residue" description="4-aspartylphosphate" evidence="12">
    <location>
        <position position="542"/>
    </location>
</feature>
<dbReference type="Gene3D" id="3.40.50.2300">
    <property type="match status" value="2"/>
</dbReference>
<keyword evidence="3 12" id="KW-0597">Phosphoprotein</keyword>
<keyword evidence="16" id="KW-1185">Reference proteome</keyword>
<dbReference type="SUPFAM" id="SSF55785">
    <property type="entry name" value="PYP-like sensor domain (PAS domain)"/>
    <property type="match status" value="1"/>
</dbReference>